<proteinExistence type="predicted"/>
<dbReference type="EMBL" id="JABANO010024799">
    <property type="protein sequence ID" value="KAF4721349.1"/>
    <property type="molecule type" value="Genomic_DNA"/>
</dbReference>
<protein>
    <submittedName>
        <fullName evidence="1">Uncharacterized protein</fullName>
    </submittedName>
</protein>
<organism evidence="1 2">
    <name type="scientific">Perkinsus olseni</name>
    <name type="common">Perkinsus atlanticus</name>
    <dbReference type="NCBI Taxonomy" id="32597"/>
    <lineage>
        <taxon>Eukaryota</taxon>
        <taxon>Sar</taxon>
        <taxon>Alveolata</taxon>
        <taxon>Perkinsozoa</taxon>
        <taxon>Perkinsea</taxon>
        <taxon>Perkinsida</taxon>
        <taxon>Perkinsidae</taxon>
        <taxon>Perkinsus</taxon>
    </lineage>
</organism>
<feature type="non-terminal residue" evidence="1">
    <location>
        <position position="1"/>
    </location>
</feature>
<name>A0A7J6RKI3_PEROL</name>
<gene>
    <name evidence="1" type="ORF">FOZ63_016266</name>
</gene>
<evidence type="ECO:0000313" key="2">
    <source>
        <dbReference type="Proteomes" id="UP000553632"/>
    </source>
</evidence>
<sequence>PLSPTPQKDGMTIHYFNLHDLDARYHDVWDPSMYGNKRATKNECKKYMKAIGNEQFRRHHAKLDDEWKNITITKPARDKPLLVRTFSRKDVSADGDVNKALFAIAHEALDRYYAGTSNEVVALETSRRGFLHRQAVHMNAEDGGKLDGMSSQSVLNMEGGCIASLPAIDRKALKEAQKAVLQRKQGQGNKHEGLIHLAETLNRMNPDRATQMG</sequence>
<dbReference type="Proteomes" id="UP000553632">
    <property type="component" value="Unassembled WGS sequence"/>
</dbReference>
<reference evidence="1 2" key="1">
    <citation type="submission" date="2020-04" db="EMBL/GenBank/DDBJ databases">
        <title>Perkinsus olseni comparative genomics.</title>
        <authorList>
            <person name="Bogema D.R."/>
        </authorList>
    </citation>
    <scope>NUCLEOTIDE SEQUENCE [LARGE SCALE GENOMIC DNA]</scope>
    <source>
        <strain evidence="1 2">ATCC PRA-207</strain>
    </source>
</reference>
<dbReference type="AlphaFoldDB" id="A0A7J6RKI3"/>
<comment type="caution">
    <text evidence="1">The sequence shown here is derived from an EMBL/GenBank/DDBJ whole genome shotgun (WGS) entry which is preliminary data.</text>
</comment>
<feature type="non-terminal residue" evidence="1">
    <location>
        <position position="213"/>
    </location>
</feature>
<keyword evidence="2" id="KW-1185">Reference proteome</keyword>
<evidence type="ECO:0000313" key="1">
    <source>
        <dbReference type="EMBL" id="KAF4721349.1"/>
    </source>
</evidence>
<accession>A0A7J6RKI3</accession>